<sequence>MEKRPRIKLITTLGDIILELIGYLSLFTLWYLVAINYYKLPETIPVHYNAAGNADNFGGKETILALPIIATILFIGMTILNRFPHIFNYPVRITEENAFRQYANASCMIRYLKFIVVVIFGVITFKAIPNSAGTSDGLGEWFFPLTLGFIFIPVIYYVAQAFRKA</sequence>
<evidence type="ECO:0000313" key="3">
    <source>
        <dbReference type="EMBL" id="RKE43287.1"/>
    </source>
</evidence>
<feature type="transmembrane region" description="Helical" evidence="1">
    <location>
        <begin position="141"/>
        <end position="159"/>
    </location>
</feature>
<dbReference type="RefSeq" id="WP_120261688.1">
    <property type="nucleotide sequence ID" value="NZ_RAPY01000007.1"/>
</dbReference>
<keyword evidence="4" id="KW-1185">Reference proteome</keyword>
<accession>A0A420AFK5</accession>
<dbReference type="Pfam" id="PF07853">
    <property type="entry name" value="DUF1648"/>
    <property type="match status" value="1"/>
</dbReference>
<organism evidence="3 4">
    <name type="scientific">Sphingobacterium detergens</name>
    <dbReference type="NCBI Taxonomy" id="1145106"/>
    <lineage>
        <taxon>Bacteria</taxon>
        <taxon>Pseudomonadati</taxon>
        <taxon>Bacteroidota</taxon>
        <taxon>Sphingobacteriia</taxon>
        <taxon>Sphingobacteriales</taxon>
        <taxon>Sphingobacteriaceae</taxon>
        <taxon>Sphingobacterium</taxon>
    </lineage>
</organism>
<dbReference type="AlphaFoldDB" id="A0A420AFK5"/>
<keyword evidence="1" id="KW-0812">Transmembrane</keyword>
<keyword evidence="1" id="KW-1133">Transmembrane helix</keyword>
<dbReference type="InterPro" id="IPR012867">
    <property type="entry name" value="DUF1648"/>
</dbReference>
<comment type="caution">
    <text evidence="3">The sequence shown here is derived from an EMBL/GenBank/DDBJ whole genome shotgun (WGS) entry which is preliminary data.</text>
</comment>
<proteinExistence type="predicted"/>
<evidence type="ECO:0000313" key="4">
    <source>
        <dbReference type="Proteomes" id="UP000286246"/>
    </source>
</evidence>
<dbReference type="EMBL" id="RAPY01000007">
    <property type="protein sequence ID" value="RKE43287.1"/>
    <property type="molecule type" value="Genomic_DNA"/>
</dbReference>
<feature type="transmembrane region" description="Helical" evidence="1">
    <location>
        <begin position="12"/>
        <end position="33"/>
    </location>
</feature>
<dbReference type="Proteomes" id="UP000286246">
    <property type="component" value="Unassembled WGS sequence"/>
</dbReference>
<dbReference type="OrthoDB" id="9808690at2"/>
<evidence type="ECO:0000259" key="2">
    <source>
        <dbReference type="Pfam" id="PF07853"/>
    </source>
</evidence>
<evidence type="ECO:0000256" key="1">
    <source>
        <dbReference type="SAM" id="Phobius"/>
    </source>
</evidence>
<name>A0A420AFK5_SPHD1</name>
<reference evidence="3 4" key="1">
    <citation type="submission" date="2018-09" db="EMBL/GenBank/DDBJ databases">
        <title>Genomic Encyclopedia of Type Strains, Phase III (KMG-III): the genomes of soil and plant-associated and newly described type strains.</title>
        <authorList>
            <person name="Whitman W."/>
        </authorList>
    </citation>
    <scope>NUCLEOTIDE SEQUENCE [LARGE SCALE GENOMIC DNA]</scope>
    <source>
        <strain evidence="3 4">CECT 7938</strain>
    </source>
</reference>
<gene>
    <name evidence="3" type="ORF">DFQ12_5071</name>
</gene>
<keyword evidence="1" id="KW-0472">Membrane</keyword>
<feature type="transmembrane region" description="Helical" evidence="1">
    <location>
        <begin position="63"/>
        <end position="83"/>
    </location>
</feature>
<feature type="domain" description="DUF1648" evidence="2">
    <location>
        <begin position="27"/>
        <end position="70"/>
    </location>
</feature>
<protein>
    <submittedName>
        <fullName evidence="3">Uncharacterized protein DUF1648</fullName>
    </submittedName>
</protein>
<feature type="transmembrane region" description="Helical" evidence="1">
    <location>
        <begin position="111"/>
        <end position="129"/>
    </location>
</feature>